<gene>
    <name evidence="3" type="ORF">JYT35_01065</name>
</gene>
<dbReference type="PANTHER" id="PTHR16943:SF8">
    <property type="entry name" value="2-METHYLCITRATE DEHYDRATASE"/>
    <property type="match status" value="1"/>
</dbReference>
<accession>A0ABS3AQS8</accession>
<dbReference type="InterPro" id="IPR005656">
    <property type="entry name" value="MmgE_PrpD"/>
</dbReference>
<dbReference type="Gene3D" id="1.10.4100.10">
    <property type="entry name" value="2-methylcitrate dehydratase PrpD"/>
    <property type="match status" value="1"/>
</dbReference>
<dbReference type="EMBL" id="JAFIUH010000019">
    <property type="protein sequence ID" value="MBN4059687.1"/>
    <property type="molecule type" value="Genomic_DNA"/>
</dbReference>
<dbReference type="Proteomes" id="UP000724964">
    <property type="component" value="Unassembled WGS sequence"/>
</dbReference>
<protein>
    <submittedName>
        <fullName evidence="3">MmgE/PrpD family protein</fullName>
    </submittedName>
</protein>
<feature type="domain" description="MmgE/PrpD N-terminal" evidence="2">
    <location>
        <begin position="1"/>
        <end position="134"/>
    </location>
</feature>
<sequence length="136" mass="14069">MADFATIVQFGDMPTRAVDIAKLSAFDWATCALAGVDEPVSRAVRGQVLREQGIDESVVIGGGRAPARGAALANGATSHALDFDDTHFAHIGHPSVVIMSATLAMAERCGSTGADFLAAAVVGMETSVRVGKWLGR</sequence>
<evidence type="ECO:0000256" key="1">
    <source>
        <dbReference type="ARBA" id="ARBA00006174"/>
    </source>
</evidence>
<name>A0ABS3AQS8_9ACTN</name>
<proteinExistence type="inferred from homology"/>
<evidence type="ECO:0000259" key="2">
    <source>
        <dbReference type="Pfam" id="PF03972"/>
    </source>
</evidence>
<dbReference type="InterPro" id="IPR036148">
    <property type="entry name" value="MmgE/PrpD_sf"/>
</dbReference>
<dbReference type="InterPro" id="IPR042183">
    <property type="entry name" value="MmgE/PrpD_sf_1"/>
</dbReference>
<dbReference type="PANTHER" id="PTHR16943">
    <property type="entry name" value="2-METHYLCITRATE DEHYDRATASE-RELATED"/>
    <property type="match status" value="1"/>
</dbReference>
<keyword evidence="4" id="KW-1185">Reference proteome</keyword>
<evidence type="ECO:0000313" key="3">
    <source>
        <dbReference type="EMBL" id="MBN4059687.1"/>
    </source>
</evidence>
<dbReference type="Pfam" id="PF03972">
    <property type="entry name" value="MmgE_PrpD_N"/>
    <property type="match status" value="1"/>
</dbReference>
<comment type="similarity">
    <text evidence="1">Belongs to the PrpD family.</text>
</comment>
<comment type="caution">
    <text evidence="3">The sequence shown here is derived from an EMBL/GenBank/DDBJ whole genome shotgun (WGS) entry which is preliminary data.</text>
</comment>
<feature type="non-terminal residue" evidence="3">
    <location>
        <position position="136"/>
    </location>
</feature>
<dbReference type="SUPFAM" id="SSF103378">
    <property type="entry name" value="2-methylcitrate dehydratase PrpD"/>
    <property type="match status" value="1"/>
</dbReference>
<dbReference type="InterPro" id="IPR045336">
    <property type="entry name" value="MmgE_PrpD_N"/>
</dbReference>
<reference evidence="3" key="1">
    <citation type="submission" date="2021-02" db="EMBL/GenBank/DDBJ databases">
        <title>Activity-based single-cell genomes from oceanic crustal fluid captures similar information to metagenomic and metatranscriptomic surveys with orders of magnitude less sampling.</title>
        <authorList>
            <person name="D'Angelo T.S."/>
            <person name="Orcutt B.N."/>
        </authorList>
    </citation>
    <scope>NUCLEOTIDE SEQUENCE [LARGE SCALE GENOMIC DNA]</scope>
    <source>
        <strain evidence="3">AH-315-J10</strain>
    </source>
</reference>
<evidence type="ECO:0000313" key="4">
    <source>
        <dbReference type="Proteomes" id="UP000724964"/>
    </source>
</evidence>
<organism evidence="3 4">
    <name type="scientific">Acidimicrobium ferrooxidans</name>
    <dbReference type="NCBI Taxonomy" id="53635"/>
    <lineage>
        <taxon>Bacteria</taxon>
        <taxon>Bacillati</taxon>
        <taxon>Actinomycetota</taxon>
        <taxon>Acidimicrobiia</taxon>
        <taxon>Acidimicrobiales</taxon>
        <taxon>Acidimicrobiaceae</taxon>
        <taxon>Acidimicrobium</taxon>
    </lineage>
</organism>